<accession>A0A1H3L2M5</accession>
<dbReference type="AlphaFoldDB" id="A0A1H3L2M5"/>
<reference evidence="1 2" key="1">
    <citation type="submission" date="2016-10" db="EMBL/GenBank/DDBJ databases">
        <authorList>
            <person name="de Groot N.N."/>
        </authorList>
    </citation>
    <scope>NUCLEOTIDE SEQUENCE [LARGE SCALE GENOMIC DNA]</scope>
    <source>
        <strain evidence="1 2">DSM 24677</strain>
    </source>
</reference>
<dbReference type="SUPFAM" id="SSF109604">
    <property type="entry name" value="HD-domain/PDEase-like"/>
    <property type="match status" value="1"/>
</dbReference>
<keyword evidence="2" id="KW-1185">Reference proteome</keyword>
<organism evidence="1 2">
    <name type="scientific">Lentibacter algarum</name>
    <dbReference type="NCBI Taxonomy" id="576131"/>
    <lineage>
        <taxon>Bacteria</taxon>
        <taxon>Pseudomonadati</taxon>
        <taxon>Pseudomonadota</taxon>
        <taxon>Alphaproteobacteria</taxon>
        <taxon>Rhodobacterales</taxon>
        <taxon>Roseobacteraceae</taxon>
        <taxon>Lentibacter</taxon>
    </lineage>
</organism>
<gene>
    <name evidence="1" type="ORF">SAMN05444486_102898</name>
</gene>
<dbReference type="EMBL" id="FNPR01000002">
    <property type="protein sequence ID" value="SDY58479.1"/>
    <property type="molecule type" value="Genomic_DNA"/>
</dbReference>
<dbReference type="STRING" id="576131.SAMN05444486_102898"/>
<protein>
    <recommendedName>
        <fullName evidence="3">HD domain-containing protein</fullName>
    </recommendedName>
</protein>
<dbReference type="Proteomes" id="UP000199026">
    <property type="component" value="Unassembled WGS sequence"/>
</dbReference>
<dbReference type="Gene3D" id="1.10.3210.10">
    <property type="entry name" value="Hypothetical protein af1432"/>
    <property type="match status" value="1"/>
</dbReference>
<proteinExistence type="predicted"/>
<evidence type="ECO:0000313" key="1">
    <source>
        <dbReference type="EMBL" id="SDY58479.1"/>
    </source>
</evidence>
<sequence length="64" mass="7270">MDLERAIEIAVSVHKGVLDKGGNPYILHPLRIMMSLQTTDEKIVGVLHDVVEDAEAWDFQRLKK</sequence>
<name>A0A1H3L2M5_9RHOB</name>
<evidence type="ECO:0008006" key="3">
    <source>
        <dbReference type="Google" id="ProtNLM"/>
    </source>
</evidence>
<evidence type="ECO:0000313" key="2">
    <source>
        <dbReference type="Proteomes" id="UP000199026"/>
    </source>
</evidence>